<evidence type="ECO:0000313" key="1">
    <source>
        <dbReference type="EMBL" id="KAJ9092810.1"/>
    </source>
</evidence>
<dbReference type="Proteomes" id="UP001227268">
    <property type="component" value="Unassembled WGS sequence"/>
</dbReference>
<organism evidence="1 2">
    <name type="scientific">Naganishia friedmannii</name>
    <dbReference type="NCBI Taxonomy" id="89922"/>
    <lineage>
        <taxon>Eukaryota</taxon>
        <taxon>Fungi</taxon>
        <taxon>Dikarya</taxon>
        <taxon>Basidiomycota</taxon>
        <taxon>Agaricomycotina</taxon>
        <taxon>Tremellomycetes</taxon>
        <taxon>Filobasidiales</taxon>
        <taxon>Filobasidiaceae</taxon>
        <taxon>Naganishia</taxon>
    </lineage>
</organism>
<dbReference type="EMBL" id="JASBWT010000035">
    <property type="protein sequence ID" value="KAJ9092810.1"/>
    <property type="molecule type" value="Genomic_DNA"/>
</dbReference>
<proteinExistence type="predicted"/>
<gene>
    <name evidence="1" type="ORF">QFC21_006686</name>
</gene>
<comment type="caution">
    <text evidence="1">The sequence shown here is derived from an EMBL/GenBank/DDBJ whole genome shotgun (WGS) entry which is preliminary data.</text>
</comment>
<evidence type="ECO:0000313" key="2">
    <source>
        <dbReference type="Proteomes" id="UP001227268"/>
    </source>
</evidence>
<sequence length="288" mass="32378">MYEPWRDDAEHPSFTPEYYDRSTGQAPSGVPSWDEAGNPRNQPSLPTKFPGDAQQTPHAYTMTYPSFSLGTLYSASVNRAYVPTYNSFNQPPLGSAMQHVPLAPAFGSDEPFYGYTNELSPSTIMNNMNNMNEQQVPEEEEDPEKITDPQLERRGWEEELCRNGAAHPAVLVSPGRVEYLEMQHRVRMPHELGAGGDTVGQSGNSYHPLGSFFTDETSSMITKPVSNENKLLDLQPRESMYFDGVPPLRHPTEAELEDMYLDDPTSIIDPAKRKAIGNRWAARRHARK</sequence>
<protein>
    <submittedName>
        <fullName evidence="1">Uncharacterized protein</fullName>
    </submittedName>
</protein>
<keyword evidence="2" id="KW-1185">Reference proteome</keyword>
<reference evidence="1" key="1">
    <citation type="submission" date="2023-04" db="EMBL/GenBank/DDBJ databases">
        <title>Draft Genome sequencing of Naganishia species isolated from polar environments using Oxford Nanopore Technology.</title>
        <authorList>
            <person name="Leo P."/>
            <person name="Venkateswaran K."/>
        </authorList>
    </citation>
    <scope>NUCLEOTIDE SEQUENCE</scope>
    <source>
        <strain evidence="1">MNA-CCFEE 5423</strain>
    </source>
</reference>
<name>A0ACC2V101_9TREE</name>
<accession>A0ACC2V101</accession>